<gene>
    <name evidence="2" type="ORF">CYMTET_40063</name>
</gene>
<dbReference type="Proteomes" id="UP001190700">
    <property type="component" value="Unassembled WGS sequence"/>
</dbReference>
<keyword evidence="3" id="KW-1185">Reference proteome</keyword>
<dbReference type="EMBL" id="LGRX02026630">
    <property type="protein sequence ID" value="KAK3250562.1"/>
    <property type="molecule type" value="Genomic_DNA"/>
</dbReference>
<evidence type="ECO:0000256" key="1">
    <source>
        <dbReference type="SAM" id="MobiDB-lite"/>
    </source>
</evidence>
<reference evidence="2 3" key="1">
    <citation type="journal article" date="2015" name="Genome Biol. Evol.">
        <title>Comparative Genomics of a Bacterivorous Green Alga Reveals Evolutionary Causalities and Consequences of Phago-Mixotrophic Mode of Nutrition.</title>
        <authorList>
            <person name="Burns J.A."/>
            <person name="Paasch A."/>
            <person name="Narechania A."/>
            <person name="Kim E."/>
        </authorList>
    </citation>
    <scope>NUCLEOTIDE SEQUENCE [LARGE SCALE GENOMIC DNA]</scope>
    <source>
        <strain evidence="2 3">PLY_AMNH</strain>
    </source>
</reference>
<protein>
    <submittedName>
        <fullName evidence="2">Uncharacterized protein</fullName>
    </submittedName>
</protein>
<dbReference type="AlphaFoldDB" id="A0AAE0C8W8"/>
<organism evidence="2 3">
    <name type="scientific">Cymbomonas tetramitiformis</name>
    <dbReference type="NCBI Taxonomy" id="36881"/>
    <lineage>
        <taxon>Eukaryota</taxon>
        <taxon>Viridiplantae</taxon>
        <taxon>Chlorophyta</taxon>
        <taxon>Pyramimonadophyceae</taxon>
        <taxon>Pyramimonadales</taxon>
        <taxon>Pyramimonadaceae</taxon>
        <taxon>Cymbomonas</taxon>
    </lineage>
</organism>
<evidence type="ECO:0000313" key="2">
    <source>
        <dbReference type="EMBL" id="KAK3250562.1"/>
    </source>
</evidence>
<name>A0AAE0C8W8_9CHLO</name>
<proteinExistence type="predicted"/>
<feature type="region of interest" description="Disordered" evidence="1">
    <location>
        <begin position="1"/>
        <end position="88"/>
    </location>
</feature>
<comment type="caution">
    <text evidence="2">The sequence shown here is derived from an EMBL/GenBank/DDBJ whole genome shotgun (WGS) entry which is preliminary data.</text>
</comment>
<sequence length="88" mass="9857">MRSGSGPAAKQNRKRAVMTKEALACCKQRQPMKQRSGNEATRPAAKQKRSGRRPSGPARQRRQKKQKEEAAGRLDTGMKQNPKRRGSQ</sequence>
<evidence type="ECO:0000313" key="3">
    <source>
        <dbReference type="Proteomes" id="UP001190700"/>
    </source>
</evidence>
<accession>A0AAE0C8W8</accession>